<evidence type="ECO:0000313" key="1">
    <source>
        <dbReference type="EMBL" id="SPN79655.1"/>
    </source>
</evidence>
<proteinExistence type="predicted"/>
<name>A0A2R8FF53_9VIRU</name>
<evidence type="ECO:0000313" key="2">
    <source>
        <dbReference type="Proteomes" id="UP000273054"/>
    </source>
</evidence>
<sequence>LLTEKPYTLSSCDQDLRCMLSGEGFWKERFVQDNLELPLFPYFGVFAWSSAYLTSKRSKEAVQKFTKNFKPFNILLWHVPEVRVLSFSNLPISLASAYLAKACKEYEIKGNLKSLQNFCRCYLKVDRENVTFVVGDHKNKIKVDEKEMHRFLFHIDFLNIQKLNEL</sequence>
<feature type="non-terminal residue" evidence="1">
    <location>
        <position position="1"/>
    </location>
</feature>
<organism evidence="1">
    <name type="scientific">Brazilian cedratvirus IHUMI</name>
    <dbReference type="NCBI Taxonomy" id="2126980"/>
    <lineage>
        <taxon>Viruses</taxon>
        <taxon>Pithoviruses</taxon>
        <taxon>Orthocedratvirinae</taxon>
        <taxon>Alphacedratvirus</taxon>
        <taxon>Alphacedratvirus brasiliense</taxon>
    </lineage>
</organism>
<reference evidence="1" key="1">
    <citation type="submission" date="2018-03" db="EMBL/GenBank/DDBJ databases">
        <authorList>
            <consortium name="Urmite Genomes"/>
        </authorList>
    </citation>
    <scope>NUCLEOTIDE SEQUENCE [LARGE SCALE GENOMIC DNA]</scope>
    <source>
        <strain evidence="1">IHUMI-27.7</strain>
    </source>
</reference>
<gene>
    <name evidence="1" type="ORF">BRZCDTV_456</name>
</gene>
<dbReference type="EMBL" id="LT994651">
    <property type="protein sequence ID" value="SPN79655.1"/>
    <property type="molecule type" value="Genomic_DNA"/>
</dbReference>
<keyword evidence="2" id="KW-1185">Reference proteome</keyword>
<dbReference type="Proteomes" id="UP000273054">
    <property type="component" value="Segment"/>
</dbReference>
<protein>
    <submittedName>
        <fullName evidence="1">Uncharacterized protein</fullName>
    </submittedName>
</protein>
<accession>A0A2R8FF53</accession>